<dbReference type="InterPro" id="IPR033714">
    <property type="entry name" value="tRNA_bind_bactPheRS"/>
</dbReference>
<dbReference type="Gene3D" id="3.30.56.10">
    <property type="match status" value="2"/>
</dbReference>
<dbReference type="SUPFAM" id="SSF54991">
    <property type="entry name" value="Anticodon-binding domain of PheRS"/>
    <property type="match status" value="1"/>
</dbReference>
<evidence type="ECO:0000256" key="7">
    <source>
        <dbReference type="ARBA" id="ARBA00022723"/>
    </source>
</evidence>
<dbReference type="PROSITE" id="PS50886">
    <property type="entry name" value="TRBD"/>
    <property type="match status" value="1"/>
</dbReference>
<dbReference type="FunFam" id="3.30.70.380:FF:000001">
    <property type="entry name" value="Phenylalanine--tRNA ligase beta subunit"/>
    <property type="match status" value="1"/>
</dbReference>
<comment type="catalytic activity">
    <reaction evidence="14 15">
        <text>tRNA(Phe) + L-phenylalanine + ATP = L-phenylalanyl-tRNA(Phe) + AMP + diphosphate + H(+)</text>
        <dbReference type="Rhea" id="RHEA:19413"/>
        <dbReference type="Rhea" id="RHEA-COMP:9668"/>
        <dbReference type="Rhea" id="RHEA-COMP:9699"/>
        <dbReference type="ChEBI" id="CHEBI:15378"/>
        <dbReference type="ChEBI" id="CHEBI:30616"/>
        <dbReference type="ChEBI" id="CHEBI:33019"/>
        <dbReference type="ChEBI" id="CHEBI:58095"/>
        <dbReference type="ChEBI" id="CHEBI:78442"/>
        <dbReference type="ChEBI" id="CHEBI:78531"/>
        <dbReference type="ChEBI" id="CHEBI:456215"/>
        <dbReference type="EC" id="6.1.1.20"/>
    </reaction>
</comment>
<dbReference type="EMBL" id="MUYT01000008">
    <property type="protein sequence ID" value="OOS20329.1"/>
    <property type="molecule type" value="Genomic_DNA"/>
</dbReference>
<evidence type="ECO:0000256" key="5">
    <source>
        <dbReference type="ARBA" id="ARBA00022555"/>
    </source>
</evidence>
<evidence type="ECO:0000256" key="10">
    <source>
        <dbReference type="ARBA" id="ARBA00022842"/>
    </source>
</evidence>
<feature type="binding site" evidence="15">
    <location>
        <position position="469"/>
    </location>
    <ligand>
        <name>Mg(2+)</name>
        <dbReference type="ChEBI" id="CHEBI:18420"/>
        <note>shared with alpha subunit</note>
    </ligand>
</feature>
<dbReference type="NCBIfam" id="NF045760">
    <property type="entry name" value="YtpR"/>
    <property type="match status" value="1"/>
</dbReference>
<feature type="domain" description="B5" evidence="19">
    <location>
        <begin position="407"/>
        <end position="482"/>
    </location>
</feature>
<dbReference type="SUPFAM" id="SSF50249">
    <property type="entry name" value="Nucleic acid-binding proteins"/>
    <property type="match status" value="1"/>
</dbReference>
<dbReference type="OrthoDB" id="9805455at2"/>
<evidence type="ECO:0000313" key="21">
    <source>
        <dbReference type="Proteomes" id="UP000191094"/>
    </source>
</evidence>
<dbReference type="CDD" id="cd02796">
    <property type="entry name" value="tRNA_bind_bactPheRS"/>
    <property type="match status" value="1"/>
</dbReference>
<organism evidence="20 21">
    <name type="scientific">Lwoffella lincolnii</name>
    <dbReference type="NCBI Taxonomy" id="90241"/>
    <lineage>
        <taxon>Bacteria</taxon>
        <taxon>Pseudomonadati</taxon>
        <taxon>Pseudomonadota</taxon>
        <taxon>Gammaproteobacteria</taxon>
        <taxon>Moraxellales</taxon>
        <taxon>Moraxellaceae</taxon>
        <taxon>Lwoffella</taxon>
    </lineage>
</organism>
<proteinExistence type="inferred from homology"/>
<comment type="caution">
    <text evidence="20">The sequence shown here is derived from an EMBL/GenBank/DDBJ whole genome shotgun (WGS) entry which is preliminary data.</text>
</comment>
<dbReference type="InterPro" id="IPR004532">
    <property type="entry name" value="Phe-tRNA-ligase_IIc_bsu_bact"/>
</dbReference>
<evidence type="ECO:0000256" key="2">
    <source>
        <dbReference type="ARBA" id="ARBA00008653"/>
    </source>
</evidence>
<dbReference type="PANTHER" id="PTHR10947:SF0">
    <property type="entry name" value="PHENYLALANINE--TRNA LIGASE BETA SUBUNIT"/>
    <property type="match status" value="1"/>
</dbReference>
<keyword evidence="8 15" id="KW-0547">Nucleotide-binding</keyword>
<dbReference type="InterPro" id="IPR009061">
    <property type="entry name" value="DNA-bd_dom_put_sf"/>
</dbReference>
<keyword evidence="4 15" id="KW-0963">Cytoplasm</keyword>
<dbReference type="Gene3D" id="3.50.40.10">
    <property type="entry name" value="Phenylalanyl-trna Synthetase, Chain B, domain 3"/>
    <property type="match status" value="1"/>
</dbReference>
<dbReference type="PANTHER" id="PTHR10947">
    <property type="entry name" value="PHENYLALANYL-TRNA SYNTHETASE BETA CHAIN AND LEUCINE-RICH REPEAT-CONTAINING PROTEIN 47"/>
    <property type="match status" value="1"/>
</dbReference>
<dbReference type="SUPFAM" id="SSF46955">
    <property type="entry name" value="Putative DNA-binding domain"/>
    <property type="match status" value="1"/>
</dbReference>
<accession>A0A1T0CDI2</accession>
<keyword evidence="10 15" id="KW-0460">Magnesium</keyword>
<keyword evidence="12 15" id="KW-0648">Protein biosynthesis</keyword>
<feature type="binding site" evidence="15">
    <location>
        <position position="460"/>
    </location>
    <ligand>
        <name>Mg(2+)</name>
        <dbReference type="ChEBI" id="CHEBI:18420"/>
        <note>shared with alpha subunit</note>
    </ligand>
</feature>
<dbReference type="PROSITE" id="PS51483">
    <property type="entry name" value="B5"/>
    <property type="match status" value="1"/>
</dbReference>
<dbReference type="SMART" id="SM00873">
    <property type="entry name" value="B3_4"/>
    <property type="match status" value="1"/>
</dbReference>
<evidence type="ECO:0000256" key="16">
    <source>
        <dbReference type="PROSITE-ProRule" id="PRU00209"/>
    </source>
</evidence>
<dbReference type="SUPFAM" id="SSF56037">
    <property type="entry name" value="PheT/TilS domain"/>
    <property type="match status" value="1"/>
</dbReference>
<dbReference type="Pfam" id="PF03484">
    <property type="entry name" value="B5"/>
    <property type="match status" value="1"/>
</dbReference>
<dbReference type="GO" id="GO:0009328">
    <property type="term" value="C:phenylalanine-tRNA ligase complex"/>
    <property type="evidence" value="ECO:0007669"/>
    <property type="project" value="TreeGrafter"/>
</dbReference>
<evidence type="ECO:0000256" key="11">
    <source>
        <dbReference type="ARBA" id="ARBA00022884"/>
    </source>
</evidence>
<evidence type="ECO:0000256" key="15">
    <source>
        <dbReference type="HAMAP-Rule" id="MF_00283"/>
    </source>
</evidence>
<dbReference type="Pfam" id="PF03483">
    <property type="entry name" value="B3_4"/>
    <property type="match status" value="1"/>
</dbReference>
<dbReference type="InterPro" id="IPR005146">
    <property type="entry name" value="B3/B4_tRNA-bd"/>
</dbReference>
<dbReference type="GO" id="GO:0005524">
    <property type="term" value="F:ATP binding"/>
    <property type="evidence" value="ECO:0007669"/>
    <property type="project" value="UniProtKB-UniRule"/>
</dbReference>
<dbReference type="SMART" id="SM00896">
    <property type="entry name" value="FDX-ACB"/>
    <property type="match status" value="1"/>
</dbReference>
<dbReference type="SMART" id="SM00874">
    <property type="entry name" value="B5"/>
    <property type="match status" value="1"/>
</dbReference>
<evidence type="ECO:0000256" key="3">
    <source>
        <dbReference type="ARBA" id="ARBA00011209"/>
    </source>
</evidence>
<dbReference type="Pfam" id="PF17759">
    <property type="entry name" value="tRNA_synthFbeta"/>
    <property type="match status" value="1"/>
</dbReference>
<dbReference type="RefSeq" id="WP_078307684.1">
    <property type="nucleotide sequence ID" value="NZ_MUYT01000008.1"/>
</dbReference>
<evidence type="ECO:0000259" key="19">
    <source>
        <dbReference type="PROSITE" id="PS51483"/>
    </source>
</evidence>
<name>A0A1T0CDI2_9GAMM</name>
<evidence type="ECO:0000256" key="9">
    <source>
        <dbReference type="ARBA" id="ARBA00022840"/>
    </source>
</evidence>
<evidence type="ECO:0000256" key="13">
    <source>
        <dbReference type="ARBA" id="ARBA00023146"/>
    </source>
</evidence>
<dbReference type="InterPro" id="IPR002547">
    <property type="entry name" value="tRNA-bd_dom"/>
</dbReference>
<dbReference type="FunFam" id="3.30.56.10:FF:000002">
    <property type="entry name" value="Phenylalanine--tRNA ligase beta subunit"/>
    <property type="match status" value="1"/>
</dbReference>
<evidence type="ECO:0000259" key="17">
    <source>
        <dbReference type="PROSITE" id="PS50886"/>
    </source>
</evidence>
<dbReference type="PROSITE" id="PS51447">
    <property type="entry name" value="FDX_ACB"/>
    <property type="match status" value="1"/>
</dbReference>
<keyword evidence="7 15" id="KW-0479">Metal-binding</keyword>
<dbReference type="CDD" id="cd00769">
    <property type="entry name" value="PheRS_beta_core"/>
    <property type="match status" value="1"/>
</dbReference>
<evidence type="ECO:0000256" key="12">
    <source>
        <dbReference type="ARBA" id="ARBA00022917"/>
    </source>
</evidence>
<comment type="similarity">
    <text evidence="2 15">Belongs to the phenylalanyl-tRNA synthetase beta subunit family. Type 1 subfamily.</text>
</comment>
<protein>
    <recommendedName>
        <fullName evidence="15">Phenylalanine--tRNA ligase beta subunit</fullName>
        <ecNumber evidence="15">6.1.1.20</ecNumber>
    </recommendedName>
    <alternativeName>
        <fullName evidence="15">Phenylalanyl-tRNA synthetase beta subunit</fullName>
        <shortName evidence="15">PheRS</shortName>
    </alternativeName>
</protein>
<sequence>MKISENWLRQWVSPNIDGDALAEQLTMAGLEVDDKYAVAKDFNGVVVAEVISVEPHPNADKLKVAQVNTGSEQVQIVCGAPNVQVGMKAPLATIGAQLPNPDGSNGKPFQIKKSKLRGVESQGMLCGGSEIDCDDGVDGLLRLPDDAPVGMDIREYLGLDNQVLDISITPNRGDCFSVRGIARELAVINNLPLIVPKITTLTPILPDAQDVQVMAIEQCPLYLAQPVLNIDRDVATPKWMLDALLQSGFRTHNFLVDVTNYVLMELGQPLHAFDKDQINGQIVVRLAKPQERLTLLNDDDITLTGDELVIADDKGAIALAGIMGGKRTAVTDTTTNVVLESAFFAPLAVAGRARRFGLHTDASQRFERGVDFELPQMALSRAVQLLKDIAGGQLGVVSEVKVQDKLPKRLAIDLRLEQVQKLLGVDIERSEIERILKQLGLIVTDNKTHLQCTPPSWRYDLSLPEDLIEEIARIHGYDNISNQLPRLMVNMRYDDHDDRLFDLKMRLVEAGYAEAVTFSFSDAKLEQTLNDDDLGAMLTLANPISSDLAVMRRTLLSSLLPSVQFNLNRQQSRVRLFETGLTFVGSNVAQLKQTPSIALVAVGTAESERNASMNTSRTMDFFDLKHDIERLLPNNWVNVGAGHNGETSSRLMYQRSQWAFLHPGQSADIYVNGQAIGWLGQLHPSIANALDLPTTWVAQLASDALIEFGKDTIHITPLSKFPQVRRDIAILVNADIALQSLTDTIRQSAGELLVDSWLFDVYAGEHVPTGQRSLAFALVYQDINNTLDDVSVATLTQTVVEALIKEHQAVLRDS</sequence>
<evidence type="ECO:0000256" key="14">
    <source>
        <dbReference type="ARBA" id="ARBA00049255"/>
    </source>
</evidence>
<evidence type="ECO:0000259" key="18">
    <source>
        <dbReference type="PROSITE" id="PS51447"/>
    </source>
</evidence>
<dbReference type="Gene3D" id="3.30.70.380">
    <property type="entry name" value="Ferrodoxin-fold anticodon-binding domain"/>
    <property type="match status" value="1"/>
</dbReference>
<dbReference type="HAMAP" id="MF_00283">
    <property type="entry name" value="Phe_tRNA_synth_beta1"/>
    <property type="match status" value="1"/>
</dbReference>
<dbReference type="NCBIfam" id="TIGR00472">
    <property type="entry name" value="pheT_bact"/>
    <property type="match status" value="1"/>
</dbReference>
<dbReference type="InterPro" id="IPR045864">
    <property type="entry name" value="aa-tRNA-synth_II/BPL/LPL"/>
</dbReference>
<keyword evidence="13 15" id="KW-0030">Aminoacyl-tRNA synthetase</keyword>
<keyword evidence="9 15" id="KW-0067">ATP-binding</keyword>
<comment type="cofactor">
    <cofactor evidence="15">
        <name>Mg(2+)</name>
        <dbReference type="ChEBI" id="CHEBI:18420"/>
    </cofactor>
    <text evidence="15">Binds 2 magnesium ions per tetramer.</text>
</comment>
<dbReference type="InterPro" id="IPR005121">
    <property type="entry name" value="Fdx_antiC-bd"/>
</dbReference>
<feature type="domain" description="FDX-ACB" evidence="18">
    <location>
        <begin position="719"/>
        <end position="812"/>
    </location>
</feature>
<feature type="binding site" evidence="15">
    <location>
        <position position="466"/>
    </location>
    <ligand>
        <name>Mg(2+)</name>
        <dbReference type="ChEBI" id="CHEBI:18420"/>
        <note>shared with alpha subunit</note>
    </ligand>
</feature>
<dbReference type="GO" id="GO:0000287">
    <property type="term" value="F:magnesium ion binding"/>
    <property type="evidence" value="ECO:0007669"/>
    <property type="project" value="UniProtKB-UniRule"/>
</dbReference>
<keyword evidence="6 15" id="KW-0436">Ligase</keyword>
<evidence type="ECO:0000313" key="20">
    <source>
        <dbReference type="EMBL" id="OOS20329.1"/>
    </source>
</evidence>
<reference evidence="20 21" key="1">
    <citation type="submission" date="2017-02" db="EMBL/GenBank/DDBJ databases">
        <title>Draft genome sequence of Moraxella lincolnii CCUG 9405T type strain.</title>
        <authorList>
            <person name="Salva-Serra F."/>
            <person name="Engstrom-Jakobsson H."/>
            <person name="Thorell K."/>
            <person name="Jaen-Luchoro D."/>
            <person name="Gonzales-Siles L."/>
            <person name="Karlsson R."/>
            <person name="Yazdan S."/>
            <person name="Boulund F."/>
            <person name="Johnning A."/>
            <person name="Engstrand L."/>
            <person name="Kristiansson E."/>
            <person name="Moore E."/>
        </authorList>
    </citation>
    <scope>NUCLEOTIDE SEQUENCE [LARGE SCALE GENOMIC DNA]</scope>
    <source>
        <strain evidence="20 21">CCUG 9405</strain>
    </source>
</reference>
<dbReference type="InterPro" id="IPR020825">
    <property type="entry name" value="Phe-tRNA_synthase-like_B3/B4"/>
</dbReference>
<dbReference type="InterPro" id="IPR041616">
    <property type="entry name" value="PheRS_beta_core"/>
</dbReference>
<feature type="domain" description="TRNA-binding" evidence="17">
    <location>
        <begin position="39"/>
        <end position="154"/>
    </location>
</feature>
<keyword evidence="5 16" id="KW-0820">tRNA-binding</keyword>
<comment type="subunit">
    <text evidence="3 15">Tetramer of two alpha and two beta subunits.</text>
</comment>
<dbReference type="GO" id="GO:0006432">
    <property type="term" value="P:phenylalanyl-tRNA aminoacylation"/>
    <property type="evidence" value="ECO:0007669"/>
    <property type="project" value="UniProtKB-UniRule"/>
</dbReference>
<comment type="subcellular location">
    <subcellularLocation>
        <location evidence="1 15">Cytoplasm</location>
    </subcellularLocation>
</comment>
<dbReference type="GO" id="GO:0004826">
    <property type="term" value="F:phenylalanine-tRNA ligase activity"/>
    <property type="evidence" value="ECO:0007669"/>
    <property type="project" value="UniProtKB-UniRule"/>
</dbReference>
<evidence type="ECO:0000256" key="8">
    <source>
        <dbReference type="ARBA" id="ARBA00022741"/>
    </source>
</evidence>
<evidence type="ECO:0000256" key="4">
    <source>
        <dbReference type="ARBA" id="ARBA00022490"/>
    </source>
</evidence>
<evidence type="ECO:0000256" key="1">
    <source>
        <dbReference type="ARBA" id="ARBA00004496"/>
    </source>
</evidence>
<dbReference type="STRING" id="90241.B0682_06775"/>
<dbReference type="Pfam" id="PF03147">
    <property type="entry name" value="FDX-ACB"/>
    <property type="match status" value="1"/>
</dbReference>
<dbReference type="Gene3D" id="3.30.930.10">
    <property type="entry name" value="Bira Bifunctional Protein, Domain 2"/>
    <property type="match status" value="1"/>
</dbReference>
<dbReference type="GO" id="GO:0000049">
    <property type="term" value="F:tRNA binding"/>
    <property type="evidence" value="ECO:0007669"/>
    <property type="project" value="UniProtKB-UniRule"/>
</dbReference>
<dbReference type="InterPro" id="IPR045060">
    <property type="entry name" value="Phe-tRNA-ligase_IIc_bsu"/>
</dbReference>
<dbReference type="SUPFAM" id="SSF55681">
    <property type="entry name" value="Class II aaRS and biotin synthetases"/>
    <property type="match status" value="1"/>
</dbReference>
<dbReference type="Proteomes" id="UP000191094">
    <property type="component" value="Unassembled WGS sequence"/>
</dbReference>
<dbReference type="AlphaFoldDB" id="A0A1T0CDI2"/>
<evidence type="ECO:0000256" key="6">
    <source>
        <dbReference type="ARBA" id="ARBA00022598"/>
    </source>
</evidence>
<dbReference type="FunFam" id="2.40.50.140:FF:000045">
    <property type="entry name" value="Phenylalanine--tRNA ligase beta subunit"/>
    <property type="match status" value="1"/>
</dbReference>
<dbReference type="Pfam" id="PF01588">
    <property type="entry name" value="tRNA_bind"/>
    <property type="match status" value="1"/>
</dbReference>
<keyword evidence="11 16" id="KW-0694">RNA-binding</keyword>
<gene>
    <name evidence="15" type="primary">pheT</name>
    <name evidence="20" type="ORF">B0682_06775</name>
</gene>
<dbReference type="InterPro" id="IPR012340">
    <property type="entry name" value="NA-bd_OB-fold"/>
</dbReference>
<dbReference type="InterPro" id="IPR005147">
    <property type="entry name" value="tRNA_synthase_B5-dom"/>
</dbReference>
<keyword evidence="21" id="KW-1185">Reference proteome</keyword>
<dbReference type="EC" id="6.1.1.20" evidence="15"/>
<dbReference type="Gene3D" id="2.40.50.140">
    <property type="entry name" value="Nucleic acid-binding proteins"/>
    <property type="match status" value="1"/>
</dbReference>
<dbReference type="InterPro" id="IPR036690">
    <property type="entry name" value="Fdx_antiC-bd_sf"/>
</dbReference>
<feature type="binding site" evidence="15">
    <location>
        <position position="470"/>
    </location>
    <ligand>
        <name>Mg(2+)</name>
        <dbReference type="ChEBI" id="CHEBI:18420"/>
        <note>shared with alpha subunit</note>
    </ligand>
</feature>